<keyword evidence="3 15" id="KW-0167">Capsid protein</keyword>
<gene>
    <name evidence="15 16" type="primary">L2</name>
</gene>
<evidence type="ECO:0000313" key="16">
    <source>
        <dbReference type="EMBL" id="AHJ81406.1"/>
    </source>
</evidence>
<evidence type="ECO:0000256" key="6">
    <source>
        <dbReference type="ARBA" id="ARBA00022812"/>
    </source>
</evidence>
<dbReference type="GeneID" id="37618289"/>
<feature type="disulfide bond" evidence="15">
    <location>
        <begin position="18"/>
        <end position="24"/>
    </location>
</feature>
<dbReference type="EMBL" id="KC858266">
    <property type="protein sequence ID" value="AHJ81406.1"/>
    <property type="molecule type" value="Genomic_DNA"/>
</dbReference>
<evidence type="ECO:0000256" key="10">
    <source>
        <dbReference type="ARBA" id="ARBA00023046"/>
    </source>
</evidence>
<evidence type="ECO:0000313" key="17">
    <source>
        <dbReference type="Proteomes" id="UP000139850"/>
    </source>
</evidence>
<keyword evidence="1 15" id="KW-1163">Viral penetration into host nucleus</keyword>
<comment type="subcellular location">
    <subcellularLocation>
        <location evidence="15">Virion</location>
    </subcellularLocation>
    <subcellularLocation>
        <location evidence="15">Host nucleus</location>
    </subcellularLocation>
</comment>
<dbReference type="GO" id="GO:0075521">
    <property type="term" value="P:microtubule-dependent intracellular transport of viral material towards nucleus"/>
    <property type="evidence" value="ECO:0007669"/>
    <property type="project" value="UniProtKB-UniRule"/>
</dbReference>
<dbReference type="GO" id="GO:0046718">
    <property type="term" value="P:symbiont entry into host cell"/>
    <property type="evidence" value="ECO:0007669"/>
    <property type="project" value="UniProtKB-KW"/>
</dbReference>
<comment type="similarity">
    <text evidence="15">Belongs to the papillomaviridae L2 protein family.</text>
</comment>
<name>W8EAB7_9PAPI</name>
<dbReference type="GO" id="GO:0019028">
    <property type="term" value="C:viral capsid"/>
    <property type="evidence" value="ECO:0007669"/>
    <property type="project" value="UniProtKB-UniRule"/>
</dbReference>
<evidence type="ECO:0000256" key="5">
    <source>
        <dbReference type="ARBA" id="ARBA00022581"/>
    </source>
</evidence>
<dbReference type="Pfam" id="PF00513">
    <property type="entry name" value="Late_protein_L2"/>
    <property type="match status" value="1"/>
</dbReference>
<keyword evidence="6" id="KW-1040">Host Golgi apparatus</keyword>
<reference evidence="16 17" key="1">
    <citation type="journal article" date="2014" name="Genome Biol. Evol.">
        <title>Novel papillomaviruses in free-ranging Iberian bats: no virus-host co-evolution, no strict host specificity, and hints for recombination.</title>
        <authorList>
            <person name="Garcia-Perez R."/>
            <person name="Ibanez C."/>
            <person name="Godinez J.M."/>
            <person name="Arechiga N."/>
            <person name="Garin I."/>
            <person name="Perez-Suarez G."/>
            <person name="de Paz O."/>
            <person name="Juste J."/>
            <person name="Echevarria J.E."/>
            <person name="Bravo I.G."/>
        </authorList>
    </citation>
    <scope>NUCLEOTIDE SEQUENCE [LARGE SCALE GENOMIC DNA]</scope>
</reference>
<protein>
    <recommendedName>
        <fullName evidence="15">Minor capsid protein L2</fullName>
    </recommendedName>
</protein>
<keyword evidence="12 15" id="KW-0238">DNA-binding</keyword>
<evidence type="ECO:0000256" key="9">
    <source>
        <dbReference type="ARBA" id="ARBA00022952"/>
    </source>
</evidence>
<keyword evidence="17" id="KW-1185">Reference proteome</keyword>
<keyword evidence="4 15" id="KW-1048">Host nucleus</keyword>
<dbReference type="GO" id="GO:0042025">
    <property type="term" value="C:host cell nucleus"/>
    <property type="evidence" value="ECO:0007669"/>
    <property type="project" value="UniProtKB-SubCell"/>
</dbReference>
<dbReference type="InterPro" id="IPR000784">
    <property type="entry name" value="Late_L2"/>
</dbReference>
<dbReference type="KEGG" id="vg:37618289"/>
<evidence type="ECO:0000256" key="2">
    <source>
        <dbReference type="ARBA" id="ARBA00022553"/>
    </source>
</evidence>
<keyword evidence="5 15" id="KW-0945">Host-virus interaction</keyword>
<comment type="PTM">
    <text evidence="15">Highly phosphorylated.</text>
</comment>
<dbReference type="RefSeq" id="YP_009507328.1">
    <property type="nucleotide sequence ID" value="NC_038527.1"/>
</dbReference>
<comment type="caution">
    <text evidence="15">Lacks conserved residue(s) required for the propagation of feature annotation.</text>
</comment>
<sequence length="530" mass="57771">MIRIRRKRDSVQNIYRTCKLFNTCPEDVKNKVEQNTLADKLLKYGSGAVYLGSLGIGTGSGAGSQTLGGVAIGGRGGSSFRPSIPISTLGPRELVPVDTLEPGLVGPSDPSVIQLEDIPTATTEVVVEVHPEPPGATEFPTDPSLPRPPTVDEGLTPEITVVGGPEDTAVIQITPQPSVPGIVSRTQYTNPSFEVTVHTPGAGELSSGDSIVVYGGGGEVFGDDIPMVEFVRPDPRGARAQYEETDFSTSTPETVPARRRPALSNRRRFEQVEVTDRGFLNRPASLVTFENTFENPAFEDDVTLIFERDVDAVLQAPHRDFTDIASLSRPEYTRAPSGRVRVSRVGQKASIRTRSGITIGSRTHFYHDLSSIRPEESIPMVTFAEQSGESTIVQPLAESGFGSTQHASVFADPELDVVFLDSDPITEDSMLDEYEDIGSSAQLVIHNEGEDFEFIDSVSHVPARRPSLFPEAVSTKGVHVVYPESNHGTGPVYPNDTPAVYIDPFSADYYLHPSLRLKRRRRRGQFVYVY</sequence>
<dbReference type="GO" id="GO:0003677">
    <property type="term" value="F:DNA binding"/>
    <property type="evidence" value="ECO:0007669"/>
    <property type="project" value="UniProtKB-UniRule"/>
</dbReference>
<evidence type="ECO:0000256" key="4">
    <source>
        <dbReference type="ARBA" id="ARBA00022562"/>
    </source>
</evidence>
<comment type="function">
    <text evidence="15">Minor protein of the capsid that localizes along the inner surface of the virion, within the central cavities beneath the L1 pentamers. Plays a role in capsid stabilization through interaction with the major capsid protein L1. Once the virion enters the host cell, L2 escorts the genomic DNA into the nucleus by promoting escape from the endosomal compartments and traffic through the host Golgi network. Mechanistically, the C-terminus of L2 possesses a cell-penetrating peptide that protudes from the host endosome, interacts with host cytoplasmic retromer cargo and thereby mediates the capsid delivery to the host trans-Golgi network. Plays a role through its interaction with host dynein in the intracellular microtubule-dependent transport of viral capsid toward the nucleus. Mediates the viral genome import into the nucleus through binding to host importins. Once within the nucleus, L2 localizes viral genomes to host PML bodies in order to activate early gene expression for establishment of infection. Later on, promotes late gene expression by interacting with the viral E2 protein and by inhibiting its transcriptional activation functions. During virion assembly, encapsidates the genome by direct interaction with the viral DNA.</text>
</comment>
<keyword evidence="10" id="KW-1039">Host endosome</keyword>
<evidence type="ECO:0000256" key="3">
    <source>
        <dbReference type="ARBA" id="ARBA00022561"/>
    </source>
</evidence>
<proteinExistence type="inferred from homology"/>
<keyword evidence="8 15" id="KW-0426">Late protein</keyword>
<keyword evidence="2 15" id="KW-0597">Phosphoprotein</keyword>
<evidence type="ECO:0000256" key="13">
    <source>
        <dbReference type="ARBA" id="ARBA00023157"/>
    </source>
</evidence>
<keyword evidence="14 15" id="KW-1160">Virus entry into host cell</keyword>
<keyword evidence="9 15" id="KW-1177">Microtubular inwards viral transport</keyword>
<dbReference type="Proteomes" id="UP000139850">
    <property type="component" value="Segment"/>
</dbReference>
<dbReference type="GO" id="GO:0075732">
    <property type="term" value="P:viral penetration into host nucleus"/>
    <property type="evidence" value="ECO:0007669"/>
    <property type="project" value="UniProtKB-KW"/>
</dbReference>
<dbReference type="GO" id="GO:0005198">
    <property type="term" value="F:structural molecule activity"/>
    <property type="evidence" value="ECO:0007669"/>
    <property type="project" value="UniProtKB-UniRule"/>
</dbReference>
<dbReference type="OrthoDB" id="8047at10239"/>
<evidence type="ECO:0000256" key="14">
    <source>
        <dbReference type="ARBA" id="ARBA00023296"/>
    </source>
</evidence>
<dbReference type="HAMAP" id="MF_04003">
    <property type="entry name" value="PPV_L2"/>
    <property type="match status" value="1"/>
</dbReference>
<evidence type="ECO:0000256" key="11">
    <source>
        <dbReference type="ARBA" id="ARBA00023120"/>
    </source>
</evidence>
<dbReference type="GO" id="GO:0043657">
    <property type="term" value="C:host cell"/>
    <property type="evidence" value="ECO:0007669"/>
    <property type="project" value="GOC"/>
</dbReference>
<evidence type="ECO:0000256" key="12">
    <source>
        <dbReference type="ARBA" id="ARBA00023125"/>
    </source>
</evidence>
<evidence type="ECO:0000256" key="1">
    <source>
        <dbReference type="ARBA" id="ARBA00022524"/>
    </source>
</evidence>
<evidence type="ECO:0000256" key="7">
    <source>
        <dbReference type="ARBA" id="ARBA00022844"/>
    </source>
</evidence>
<organism evidence="16 17">
    <name type="scientific">Rhinolophus ferrumequinum papillomavirus 1</name>
    <dbReference type="NCBI Taxonomy" id="1464074"/>
    <lineage>
        <taxon>Viruses</taxon>
        <taxon>Monodnaviria</taxon>
        <taxon>Shotokuvirae</taxon>
        <taxon>Cossaviricota</taxon>
        <taxon>Papovaviricetes</taxon>
        <taxon>Zurhausenvirales</taxon>
        <taxon>Papillomaviridae</taxon>
        <taxon>Firstpapillomavirinae</taxon>
        <taxon>Treisdeltapapillomavirus</taxon>
        <taxon>Treisdeltapapillomavirus 1</taxon>
    </lineage>
</organism>
<evidence type="ECO:0000256" key="15">
    <source>
        <dbReference type="HAMAP-Rule" id="MF_04003"/>
    </source>
</evidence>
<evidence type="ECO:0000256" key="8">
    <source>
        <dbReference type="ARBA" id="ARBA00022921"/>
    </source>
</evidence>
<keyword evidence="11 15" id="KW-1176">Cytoplasmic inwards viral transport</keyword>
<keyword evidence="7 15" id="KW-0946">Virion</keyword>
<keyword evidence="13 15" id="KW-1015">Disulfide bond</keyword>
<comment type="subunit">
    <text evidence="15">Interacts with major capsid protein L1. Interacts with E2; this interaction inhibits E2 transcriptional activity but not the DNA replication function E2. Interacts with host HSPA8; this interaction is required for L2 nuclear translocation. Interacts with host importins KPNB2 and KPNB3. Forms a complex with importin alpha2-beta1 heterodimers via interaction with the importin alpha2 adapter. Interacts with host DYNLT1; this interaction is essential for virus intracellular transport during entry. Interacts (via C-terminus) with host retromer subunits VPS35 AND VPS29.</text>
</comment>
<accession>W8EAB7</accession>